<evidence type="ECO:0000313" key="1">
    <source>
        <dbReference type="Proteomes" id="UP000887577"/>
    </source>
</evidence>
<sequence>MPFIIVAGAIIGTANAVGAYRMTYAAIWDWRYNHIPLPRDSDKEYAIPGYGNFGGFEQAVVTRKAGWGSERGYGSFDQTSPHITVPRRTAEQSV</sequence>
<dbReference type="AlphaFoldDB" id="A0A914YWN4"/>
<name>A0A914YWN4_9BILA</name>
<protein>
    <submittedName>
        <fullName evidence="2">Uncharacterized protein</fullName>
    </submittedName>
</protein>
<keyword evidence="1" id="KW-1185">Reference proteome</keyword>
<evidence type="ECO:0000313" key="2">
    <source>
        <dbReference type="WBParaSite" id="PSU_v2.g2491.t1"/>
    </source>
</evidence>
<organism evidence="1 2">
    <name type="scientific">Panagrolaimus superbus</name>
    <dbReference type="NCBI Taxonomy" id="310955"/>
    <lineage>
        <taxon>Eukaryota</taxon>
        <taxon>Metazoa</taxon>
        <taxon>Ecdysozoa</taxon>
        <taxon>Nematoda</taxon>
        <taxon>Chromadorea</taxon>
        <taxon>Rhabditida</taxon>
        <taxon>Tylenchina</taxon>
        <taxon>Panagrolaimomorpha</taxon>
        <taxon>Panagrolaimoidea</taxon>
        <taxon>Panagrolaimidae</taxon>
        <taxon>Panagrolaimus</taxon>
    </lineage>
</organism>
<dbReference type="Proteomes" id="UP000887577">
    <property type="component" value="Unplaced"/>
</dbReference>
<dbReference type="WBParaSite" id="PSU_v2.g2491.t1">
    <property type="protein sequence ID" value="PSU_v2.g2491.t1"/>
    <property type="gene ID" value="PSU_v2.g2491"/>
</dbReference>
<proteinExistence type="predicted"/>
<accession>A0A914YWN4</accession>
<reference evidence="2" key="1">
    <citation type="submission" date="2022-11" db="UniProtKB">
        <authorList>
            <consortium name="WormBaseParasite"/>
        </authorList>
    </citation>
    <scope>IDENTIFICATION</scope>
</reference>